<sequence length="177" mass="20318">MKERLFGMAIPLALGVIVFLSVRFTSPSEGRLLEILSSQVSVLRTPKVKVIYRELRTPQDIVPVRCDRVVPVTYTRVVSLEDLPPEERKRRFVELVLPSILIANYEVKFIRRNLTSVLLKLRRGFRLSREERDYVERILSRCREDSLESVLLKVNPVPPSIALAQAAVESGWGTSRF</sequence>
<name>A0A7C5Q9D2_AQUAO</name>
<dbReference type="Gene3D" id="1.10.530.10">
    <property type="match status" value="1"/>
</dbReference>
<dbReference type="EMBL" id="DRNB01000140">
    <property type="protein sequence ID" value="HHJ63999.1"/>
    <property type="molecule type" value="Genomic_DNA"/>
</dbReference>
<dbReference type="Proteomes" id="UP000885792">
    <property type="component" value="Unassembled WGS sequence"/>
</dbReference>
<comment type="caution">
    <text evidence="1">The sequence shown here is derived from an EMBL/GenBank/DDBJ whole genome shotgun (WGS) entry which is preliminary data.</text>
</comment>
<protein>
    <submittedName>
        <fullName evidence="1">Uncharacterized protein</fullName>
    </submittedName>
</protein>
<reference evidence="1" key="1">
    <citation type="journal article" date="2020" name="mSystems">
        <title>Genome- and Community-Level Interaction Insights into Carbon Utilization and Element Cycling Functions of Hydrothermarchaeota in Hydrothermal Sediment.</title>
        <authorList>
            <person name="Zhou Z."/>
            <person name="Liu Y."/>
            <person name="Xu W."/>
            <person name="Pan J."/>
            <person name="Luo Z.H."/>
            <person name="Li M."/>
        </authorList>
    </citation>
    <scope>NUCLEOTIDE SEQUENCE [LARGE SCALE GENOMIC DNA]</scope>
    <source>
        <strain evidence="1">HyVt-501</strain>
    </source>
</reference>
<feature type="non-terminal residue" evidence="1">
    <location>
        <position position="177"/>
    </location>
</feature>
<organism evidence="1">
    <name type="scientific">Aquifex aeolicus</name>
    <dbReference type="NCBI Taxonomy" id="63363"/>
    <lineage>
        <taxon>Bacteria</taxon>
        <taxon>Pseudomonadati</taxon>
        <taxon>Aquificota</taxon>
        <taxon>Aquificia</taxon>
        <taxon>Aquificales</taxon>
        <taxon>Aquificaceae</taxon>
        <taxon>Aquifex</taxon>
    </lineage>
</organism>
<dbReference type="AlphaFoldDB" id="A0A7C5Q9D2"/>
<accession>A0A7C5Q9D2</accession>
<gene>
    <name evidence="1" type="ORF">ENJ61_03740</name>
</gene>
<evidence type="ECO:0000313" key="1">
    <source>
        <dbReference type="EMBL" id="HHJ63999.1"/>
    </source>
</evidence>
<proteinExistence type="predicted"/>